<comment type="caution">
    <text evidence="1">The sequence shown here is derived from an EMBL/GenBank/DDBJ whole genome shotgun (WGS) entry which is preliminary data.</text>
</comment>
<organism evidence="1 2">
    <name type="scientific">Diversispora epigaea</name>
    <dbReference type="NCBI Taxonomy" id="1348612"/>
    <lineage>
        <taxon>Eukaryota</taxon>
        <taxon>Fungi</taxon>
        <taxon>Fungi incertae sedis</taxon>
        <taxon>Mucoromycota</taxon>
        <taxon>Glomeromycotina</taxon>
        <taxon>Glomeromycetes</taxon>
        <taxon>Diversisporales</taxon>
        <taxon>Diversisporaceae</taxon>
        <taxon>Diversispora</taxon>
    </lineage>
</organism>
<dbReference type="OrthoDB" id="1923667at2759"/>
<evidence type="ECO:0000313" key="2">
    <source>
        <dbReference type="Proteomes" id="UP000266861"/>
    </source>
</evidence>
<evidence type="ECO:0000313" key="1">
    <source>
        <dbReference type="EMBL" id="RHZ77163.1"/>
    </source>
</evidence>
<dbReference type="Proteomes" id="UP000266861">
    <property type="component" value="Unassembled WGS sequence"/>
</dbReference>
<protein>
    <submittedName>
        <fullName evidence="1">Uncharacterized protein</fullName>
    </submittedName>
</protein>
<keyword evidence="2" id="KW-1185">Reference proteome</keyword>
<accession>A0A397IW78</accession>
<sequence length="131" mass="15532">MDYDVFDLNIGIAQILYRHFVDSLDDEQGGFGGKSVDFINTTALIIRFDLFTFNLVVIMPIQEIRNIDFKDCTTEAEMVKITLKKIVMWYSWYLYDQAQLLMSYIEVYLITKDKYYAERCSYFRALEILVI</sequence>
<dbReference type="AlphaFoldDB" id="A0A397IW78"/>
<gene>
    <name evidence="1" type="ORF">Glove_184g13</name>
</gene>
<name>A0A397IW78_9GLOM</name>
<dbReference type="EMBL" id="PQFF01000174">
    <property type="protein sequence ID" value="RHZ77163.1"/>
    <property type="molecule type" value="Genomic_DNA"/>
</dbReference>
<dbReference type="STRING" id="1348612.A0A397IW78"/>
<reference evidence="1 2" key="1">
    <citation type="submission" date="2018-08" db="EMBL/GenBank/DDBJ databases">
        <title>Genome and evolution of the arbuscular mycorrhizal fungus Diversispora epigaea (formerly Glomus versiforme) and its bacterial endosymbionts.</title>
        <authorList>
            <person name="Sun X."/>
            <person name="Fei Z."/>
            <person name="Harrison M."/>
        </authorList>
    </citation>
    <scope>NUCLEOTIDE SEQUENCE [LARGE SCALE GENOMIC DNA]</scope>
    <source>
        <strain evidence="1 2">IT104</strain>
    </source>
</reference>
<proteinExistence type="predicted"/>